<reference evidence="1 2" key="1">
    <citation type="submission" date="2023-08" db="EMBL/GenBank/DDBJ databases">
        <title>Complete genome sequence of Geobacillus thermodenitrificans K1041, a genetically tractable strain representative of the genus Geobacillus.</title>
        <authorList>
            <person name="Kani S."/>
            <person name="Suzuki H."/>
        </authorList>
    </citation>
    <scope>NUCLEOTIDE SEQUENCE [LARGE SCALE GENOMIC DNA]</scope>
    <source>
        <strain evidence="1 2">K1041</strain>
    </source>
</reference>
<gene>
    <name evidence="1" type="ORF">HSX42_13180</name>
</gene>
<keyword evidence="2" id="KW-1185">Reference proteome</keyword>
<sequence length="49" mass="5807">MFRLFPHLKKILLPPLCIDDTGKQKQKIQEGMDDIISLYLFDKVFSLIR</sequence>
<dbReference type="EMBL" id="CP133461">
    <property type="protein sequence ID" value="WMV75216.1"/>
    <property type="molecule type" value="Genomic_DNA"/>
</dbReference>
<protein>
    <recommendedName>
        <fullName evidence="3">Transposase</fullName>
    </recommendedName>
</protein>
<name>A0ABY9QAC2_GEOTD</name>
<organism evidence="1 2">
    <name type="scientific">Geobacillus thermodenitrificans</name>
    <dbReference type="NCBI Taxonomy" id="33940"/>
    <lineage>
        <taxon>Bacteria</taxon>
        <taxon>Bacillati</taxon>
        <taxon>Bacillota</taxon>
        <taxon>Bacilli</taxon>
        <taxon>Bacillales</taxon>
        <taxon>Anoxybacillaceae</taxon>
        <taxon>Geobacillus</taxon>
    </lineage>
</organism>
<evidence type="ECO:0000313" key="2">
    <source>
        <dbReference type="Proteomes" id="UP001297580"/>
    </source>
</evidence>
<proteinExistence type="predicted"/>
<accession>A0ABY9QAC2</accession>
<evidence type="ECO:0000313" key="1">
    <source>
        <dbReference type="EMBL" id="WMV75216.1"/>
    </source>
</evidence>
<dbReference type="RefSeq" id="WP_311088145.1">
    <property type="nucleotide sequence ID" value="NZ_CP133461.1"/>
</dbReference>
<evidence type="ECO:0008006" key="3">
    <source>
        <dbReference type="Google" id="ProtNLM"/>
    </source>
</evidence>
<dbReference type="Proteomes" id="UP001297580">
    <property type="component" value="Chromosome"/>
</dbReference>